<evidence type="ECO:0000313" key="1">
    <source>
        <dbReference type="EMBL" id="KAF1990851.1"/>
    </source>
</evidence>
<proteinExistence type="predicted"/>
<dbReference type="AlphaFoldDB" id="A0A6G1HCA8"/>
<name>A0A6G1HCA8_9PEZI</name>
<accession>A0A6G1HCA8</accession>
<dbReference type="EMBL" id="ML977141">
    <property type="protein sequence ID" value="KAF1990851.1"/>
    <property type="molecule type" value="Genomic_DNA"/>
</dbReference>
<protein>
    <submittedName>
        <fullName evidence="1">Uncharacterized protein</fullName>
    </submittedName>
</protein>
<sequence length="224" mass="24551">MVQYPRLSLPLSLTNARPIFELPFVVLSVSSDGRFTHSRPATHLLTSSLLHVPCVGSSSEAIFGRQPFNPQELLQVALVPDDQLMEWAVYMNVANLQDADSFQTGLYTGSATGQMGAARRWSTYVPFTSPRNKTADVVDDEGHFPWIRSPGVSSRLRVIIQLPPAATTAMAILAEGVVMALTCSFKNGEWASSLMTARCSPQCFDGCPNVGKRWRLSDGSSRRM</sequence>
<organism evidence="1 2">
    <name type="scientific">Aulographum hederae CBS 113979</name>
    <dbReference type="NCBI Taxonomy" id="1176131"/>
    <lineage>
        <taxon>Eukaryota</taxon>
        <taxon>Fungi</taxon>
        <taxon>Dikarya</taxon>
        <taxon>Ascomycota</taxon>
        <taxon>Pezizomycotina</taxon>
        <taxon>Dothideomycetes</taxon>
        <taxon>Pleosporomycetidae</taxon>
        <taxon>Aulographales</taxon>
        <taxon>Aulographaceae</taxon>
    </lineage>
</organism>
<evidence type="ECO:0000313" key="2">
    <source>
        <dbReference type="Proteomes" id="UP000800041"/>
    </source>
</evidence>
<gene>
    <name evidence="1" type="ORF">K402DRAFT_204820</name>
</gene>
<keyword evidence="2" id="KW-1185">Reference proteome</keyword>
<reference evidence="1" key="1">
    <citation type="journal article" date="2020" name="Stud. Mycol.">
        <title>101 Dothideomycetes genomes: a test case for predicting lifestyles and emergence of pathogens.</title>
        <authorList>
            <person name="Haridas S."/>
            <person name="Albert R."/>
            <person name="Binder M."/>
            <person name="Bloem J."/>
            <person name="Labutti K."/>
            <person name="Salamov A."/>
            <person name="Andreopoulos B."/>
            <person name="Baker S."/>
            <person name="Barry K."/>
            <person name="Bills G."/>
            <person name="Bluhm B."/>
            <person name="Cannon C."/>
            <person name="Castanera R."/>
            <person name="Culley D."/>
            <person name="Daum C."/>
            <person name="Ezra D."/>
            <person name="Gonzalez J."/>
            <person name="Henrissat B."/>
            <person name="Kuo A."/>
            <person name="Liang C."/>
            <person name="Lipzen A."/>
            <person name="Lutzoni F."/>
            <person name="Magnuson J."/>
            <person name="Mondo S."/>
            <person name="Nolan M."/>
            <person name="Ohm R."/>
            <person name="Pangilinan J."/>
            <person name="Park H.-J."/>
            <person name="Ramirez L."/>
            <person name="Alfaro M."/>
            <person name="Sun H."/>
            <person name="Tritt A."/>
            <person name="Yoshinaga Y."/>
            <person name="Zwiers L.-H."/>
            <person name="Turgeon B."/>
            <person name="Goodwin S."/>
            <person name="Spatafora J."/>
            <person name="Crous P."/>
            <person name="Grigoriev I."/>
        </authorList>
    </citation>
    <scope>NUCLEOTIDE SEQUENCE</scope>
    <source>
        <strain evidence="1">CBS 113979</strain>
    </source>
</reference>
<dbReference type="Proteomes" id="UP000800041">
    <property type="component" value="Unassembled WGS sequence"/>
</dbReference>